<name>A0AAN6UHF6_9PEZI</name>
<proteinExistence type="predicted"/>
<dbReference type="InterPro" id="IPR000620">
    <property type="entry name" value="EamA_dom"/>
</dbReference>
<gene>
    <name evidence="8" type="ORF">BT67DRAFT_479179</name>
</gene>
<sequence>MPGLLNVPQAPGSKAGFGDDDGHPTIDQYPLEELDRSKSASPFLTPAFSRSLTASPVSTFGRPSPHQSRAPSPTPAPQHPPTWTAAVSRRLGQFWGRNRAVILVAAAQFFGSLMNLAARLLEVESGMHPLQILFGRMSMTTILSCLYMWYNKTPHFPLGPKGIRRVLVIRGVSGFFGIYGMWYSMMYLPLAEATVITFLAPMLAGYICHMLLKDPFTRREQLASLIALAGVVLIARPTSLFGNTTSSSTPPTPPTATTTATTTTTPTPAATKPTYPHFAEEPTPSQRLTAILVALVGVLGAAGAYSTIRYIGKRAHALITVTYFSVWSTLVSTAGLLLGPALGLATTADPAQTGLGYALGLLPASGYEWFLLLSLGLCGFVMQFMMTAGIGGEKSNRATAMVYTHMLFAAGFDRWVFGHQMGVVSVVGCGLIVGSALWAALGRKVEEVKRGDGGGDVEGGRRGEGSGREGEEGAPMLPVGGVRDAEEEEGISLERVR</sequence>
<feature type="region of interest" description="Disordered" evidence="5">
    <location>
        <begin position="1"/>
        <end position="32"/>
    </location>
</feature>
<reference evidence="8" key="2">
    <citation type="submission" date="2023-05" db="EMBL/GenBank/DDBJ databases">
        <authorList>
            <consortium name="Lawrence Berkeley National Laboratory"/>
            <person name="Steindorff A."/>
            <person name="Hensen N."/>
            <person name="Bonometti L."/>
            <person name="Westerberg I."/>
            <person name="Brannstrom I.O."/>
            <person name="Guillou S."/>
            <person name="Cros-Aarteil S."/>
            <person name="Calhoun S."/>
            <person name="Haridas S."/>
            <person name="Kuo A."/>
            <person name="Mondo S."/>
            <person name="Pangilinan J."/>
            <person name="Riley R."/>
            <person name="Labutti K."/>
            <person name="Andreopoulos B."/>
            <person name="Lipzen A."/>
            <person name="Chen C."/>
            <person name="Yanf M."/>
            <person name="Daum C."/>
            <person name="Ng V."/>
            <person name="Clum A."/>
            <person name="Ohm R."/>
            <person name="Martin F."/>
            <person name="Silar P."/>
            <person name="Natvig D."/>
            <person name="Lalanne C."/>
            <person name="Gautier V."/>
            <person name="Ament-Velasquez S.L."/>
            <person name="Kruys A."/>
            <person name="Hutchinson M.I."/>
            <person name="Powell A.J."/>
            <person name="Barry K."/>
            <person name="Miller A.N."/>
            <person name="Grigoriev I.V."/>
            <person name="Debuchy R."/>
            <person name="Gladieux P."/>
            <person name="Thoren M.H."/>
            <person name="Johannesson H."/>
        </authorList>
    </citation>
    <scope>NUCLEOTIDE SEQUENCE</scope>
    <source>
        <strain evidence="8">CBS 123565</strain>
    </source>
</reference>
<keyword evidence="4 6" id="KW-0472">Membrane</keyword>
<feature type="region of interest" description="Disordered" evidence="5">
    <location>
        <begin position="54"/>
        <end position="82"/>
    </location>
</feature>
<accession>A0AAN6UHF6</accession>
<dbReference type="Proteomes" id="UP001304895">
    <property type="component" value="Unassembled WGS sequence"/>
</dbReference>
<dbReference type="EMBL" id="MU853413">
    <property type="protein sequence ID" value="KAK4133082.1"/>
    <property type="molecule type" value="Genomic_DNA"/>
</dbReference>
<reference evidence="8" key="1">
    <citation type="journal article" date="2023" name="Mol. Phylogenet. Evol.">
        <title>Genome-scale phylogeny and comparative genomics of the fungal order Sordariales.</title>
        <authorList>
            <person name="Hensen N."/>
            <person name="Bonometti L."/>
            <person name="Westerberg I."/>
            <person name="Brannstrom I.O."/>
            <person name="Guillou S."/>
            <person name="Cros-Aarteil S."/>
            <person name="Calhoun S."/>
            <person name="Haridas S."/>
            <person name="Kuo A."/>
            <person name="Mondo S."/>
            <person name="Pangilinan J."/>
            <person name="Riley R."/>
            <person name="LaButti K."/>
            <person name="Andreopoulos B."/>
            <person name="Lipzen A."/>
            <person name="Chen C."/>
            <person name="Yan M."/>
            <person name="Daum C."/>
            <person name="Ng V."/>
            <person name="Clum A."/>
            <person name="Steindorff A."/>
            <person name="Ohm R.A."/>
            <person name="Martin F."/>
            <person name="Silar P."/>
            <person name="Natvig D.O."/>
            <person name="Lalanne C."/>
            <person name="Gautier V."/>
            <person name="Ament-Velasquez S.L."/>
            <person name="Kruys A."/>
            <person name="Hutchinson M.I."/>
            <person name="Powell A.J."/>
            <person name="Barry K."/>
            <person name="Miller A.N."/>
            <person name="Grigoriev I.V."/>
            <person name="Debuchy R."/>
            <person name="Gladieux P."/>
            <person name="Hiltunen Thoren M."/>
            <person name="Johannesson H."/>
        </authorList>
    </citation>
    <scope>NUCLEOTIDE SEQUENCE</scope>
    <source>
        <strain evidence="8">CBS 123565</strain>
    </source>
</reference>
<feature type="region of interest" description="Disordered" evidence="5">
    <location>
        <begin position="449"/>
        <end position="497"/>
    </location>
</feature>
<dbReference type="SUPFAM" id="SSF103481">
    <property type="entry name" value="Multidrug resistance efflux transporter EmrE"/>
    <property type="match status" value="2"/>
</dbReference>
<feature type="transmembrane region" description="Helical" evidence="6">
    <location>
        <begin position="224"/>
        <end position="242"/>
    </location>
</feature>
<protein>
    <recommendedName>
        <fullName evidence="7">EamA domain-containing protein</fullName>
    </recommendedName>
</protein>
<evidence type="ECO:0000256" key="1">
    <source>
        <dbReference type="ARBA" id="ARBA00004141"/>
    </source>
</evidence>
<feature type="compositionally biased region" description="Low complexity" evidence="5">
    <location>
        <begin position="244"/>
        <end position="274"/>
    </location>
</feature>
<dbReference type="PANTHER" id="PTHR22911">
    <property type="entry name" value="ACYL-MALONYL CONDENSING ENZYME-RELATED"/>
    <property type="match status" value="1"/>
</dbReference>
<feature type="transmembrane region" description="Helical" evidence="6">
    <location>
        <begin position="100"/>
        <end position="118"/>
    </location>
</feature>
<keyword evidence="3 6" id="KW-1133">Transmembrane helix</keyword>
<evidence type="ECO:0000256" key="3">
    <source>
        <dbReference type="ARBA" id="ARBA00022989"/>
    </source>
</evidence>
<dbReference type="InterPro" id="IPR037185">
    <property type="entry name" value="EmrE-like"/>
</dbReference>
<keyword evidence="9" id="KW-1185">Reference proteome</keyword>
<feature type="transmembrane region" description="Helical" evidence="6">
    <location>
        <begin position="130"/>
        <end position="150"/>
    </location>
</feature>
<feature type="compositionally biased region" description="Basic and acidic residues" evidence="5">
    <location>
        <begin position="449"/>
        <end position="471"/>
    </location>
</feature>
<dbReference type="GO" id="GO:0016020">
    <property type="term" value="C:membrane"/>
    <property type="evidence" value="ECO:0007669"/>
    <property type="project" value="UniProtKB-SubCell"/>
</dbReference>
<organism evidence="8 9">
    <name type="scientific">Trichocladium antarcticum</name>
    <dbReference type="NCBI Taxonomy" id="1450529"/>
    <lineage>
        <taxon>Eukaryota</taxon>
        <taxon>Fungi</taxon>
        <taxon>Dikarya</taxon>
        <taxon>Ascomycota</taxon>
        <taxon>Pezizomycotina</taxon>
        <taxon>Sordariomycetes</taxon>
        <taxon>Sordariomycetidae</taxon>
        <taxon>Sordariales</taxon>
        <taxon>Chaetomiaceae</taxon>
        <taxon>Trichocladium</taxon>
    </lineage>
</organism>
<feature type="domain" description="EamA" evidence="7">
    <location>
        <begin position="100"/>
        <end position="235"/>
    </location>
</feature>
<evidence type="ECO:0000256" key="6">
    <source>
        <dbReference type="SAM" id="Phobius"/>
    </source>
</evidence>
<evidence type="ECO:0000313" key="9">
    <source>
        <dbReference type="Proteomes" id="UP001304895"/>
    </source>
</evidence>
<dbReference type="AlphaFoldDB" id="A0AAN6UHF6"/>
<feature type="region of interest" description="Disordered" evidence="5">
    <location>
        <begin position="243"/>
        <end position="278"/>
    </location>
</feature>
<feature type="transmembrane region" description="Helical" evidence="6">
    <location>
        <begin position="288"/>
        <end position="305"/>
    </location>
</feature>
<feature type="transmembrane region" description="Helical" evidence="6">
    <location>
        <begin position="317"/>
        <end position="338"/>
    </location>
</feature>
<feature type="transmembrane region" description="Helical" evidence="6">
    <location>
        <begin position="369"/>
        <end position="388"/>
    </location>
</feature>
<comment type="caution">
    <text evidence="8">The sequence shown here is derived from an EMBL/GenBank/DDBJ whole genome shotgun (WGS) entry which is preliminary data.</text>
</comment>
<evidence type="ECO:0000256" key="5">
    <source>
        <dbReference type="SAM" id="MobiDB-lite"/>
    </source>
</evidence>
<dbReference type="PANTHER" id="PTHR22911:SF6">
    <property type="entry name" value="SOLUTE CARRIER FAMILY 35 MEMBER G1"/>
    <property type="match status" value="1"/>
</dbReference>
<evidence type="ECO:0000256" key="2">
    <source>
        <dbReference type="ARBA" id="ARBA00022692"/>
    </source>
</evidence>
<feature type="transmembrane region" description="Helical" evidence="6">
    <location>
        <begin position="194"/>
        <end position="212"/>
    </location>
</feature>
<feature type="transmembrane region" description="Helical" evidence="6">
    <location>
        <begin position="400"/>
        <end position="417"/>
    </location>
</feature>
<dbReference type="Pfam" id="PF00892">
    <property type="entry name" value="EamA"/>
    <property type="match status" value="1"/>
</dbReference>
<evidence type="ECO:0000256" key="4">
    <source>
        <dbReference type="ARBA" id="ARBA00023136"/>
    </source>
</evidence>
<evidence type="ECO:0000313" key="8">
    <source>
        <dbReference type="EMBL" id="KAK4133082.1"/>
    </source>
</evidence>
<feature type="transmembrane region" description="Helical" evidence="6">
    <location>
        <begin position="423"/>
        <end position="441"/>
    </location>
</feature>
<keyword evidence="2 6" id="KW-0812">Transmembrane</keyword>
<comment type="subcellular location">
    <subcellularLocation>
        <location evidence="1">Membrane</location>
        <topology evidence="1">Multi-pass membrane protein</topology>
    </subcellularLocation>
</comment>
<evidence type="ECO:0000259" key="7">
    <source>
        <dbReference type="Pfam" id="PF00892"/>
    </source>
</evidence>
<feature type="transmembrane region" description="Helical" evidence="6">
    <location>
        <begin position="162"/>
        <end position="182"/>
    </location>
</feature>